<evidence type="ECO:0000313" key="2">
    <source>
        <dbReference type="EMBL" id="PRQ07799.1"/>
    </source>
</evidence>
<reference evidence="2 3" key="1">
    <citation type="submission" date="2018-03" db="EMBL/GenBank/DDBJ databases">
        <title>Draft Genome Sequences of the Obligatory Marine Myxobacteria Enhygromyxa salina SWB007.</title>
        <authorList>
            <person name="Poehlein A."/>
            <person name="Moghaddam J.A."/>
            <person name="Harms H."/>
            <person name="Alanjari M."/>
            <person name="Koenig G.M."/>
            <person name="Daniel R."/>
            <person name="Schaeberle T.F."/>
        </authorList>
    </citation>
    <scope>NUCLEOTIDE SEQUENCE [LARGE SCALE GENOMIC DNA]</scope>
    <source>
        <strain evidence="2 3">SWB007</strain>
    </source>
</reference>
<proteinExistence type="predicted"/>
<gene>
    <name evidence="2" type="ORF">ENSA7_24710</name>
</gene>
<organism evidence="2 3">
    <name type="scientific">Enhygromyxa salina</name>
    <dbReference type="NCBI Taxonomy" id="215803"/>
    <lineage>
        <taxon>Bacteria</taxon>
        <taxon>Pseudomonadati</taxon>
        <taxon>Myxococcota</taxon>
        <taxon>Polyangia</taxon>
        <taxon>Nannocystales</taxon>
        <taxon>Nannocystaceae</taxon>
        <taxon>Enhygromyxa</taxon>
    </lineage>
</organism>
<protein>
    <submittedName>
        <fullName evidence="2">Uncharacterized protein</fullName>
    </submittedName>
</protein>
<dbReference type="AlphaFoldDB" id="A0A2S9YRV7"/>
<name>A0A2S9YRV7_9BACT</name>
<sequence length="226" mass="24191">MRTGSQPQARGRVIARRVGLIAVAVALLLGPLSVRVWVDGRAQLQLAADAAAAGDVDAQILHLGRAARWRLPLATHDDHARAELRELAVTATDARDHDRALAAWRELRGALLGTRALGVVDAEQLAAANAAIVREMVRQAEAAVDPADSADPADPADQARWVAELDEDLAPRWRTLLASACFTAWLIACVGLFVLGIDPKGRLDPRPATRWGAAVLGLLIAWILLM</sequence>
<feature type="transmembrane region" description="Helical" evidence="1">
    <location>
        <begin position="20"/>
        <end position="38"/>
    </location>
</feature>
<feature type="transmembrane region" description="Helical" evidence="1">
    <location>
        <begin position="208"/>
        <end position="225"/>
    </location>
</feature>
<evidence type="ECO:0000256" key="1">
    <source>
        <dbReference type="SAM" id="Phobius"/>
    </source>
</evidence>
<accession>A0A2S9YRV7</accession>
<keyword evidence="1" id="KW-0812">Transmembrane</keyword>
<evidence type="ECO:0000313" key="3">
    <source>
        <dbReference type="Proteomes" id="UP000238823"/>
    </source>
</evidence>
<dbReference type="EMBL" id="PVNL01000049">
    <property type="protein sequence ID" value="PRQ07799.1"/>
    <property type="molecule type" value="Genomic_DNA"/>
</dbReference>
<keyword evidence="1" id="KW-0472">Membrane</keyword>
<dbReference type="RefSeq" id="WP_146157629.1">
    <property type="nucleotide sequence ID" value="NZ_PVNL01000049.1"/>
</dbReference>
<comment type="caution">
    <text evidence="2">The sequence shown here is derived from an EMBL/GenBank/DDBJ whole genome shotgun (WGS) entry which is preliminary data.</text>
</comment>
<keyword evidence="1" id="KW-1133">Transmembrane helix</keyword>
<feature type="transmembrane region" description="Helical" evidence="1">
    <location>
        <begin position="176"/>
        <end position="196"/>
    </location>
</feature>
<dbReference type="Proteomes" id="UP000238823">
    <property type="component" value="Unassembled WGS sequence"/>
</dbReference>
<dbReference type="OrthoDB" id="5516102at2"/>